<dbReference type="AlphaFoldDB" id="A0A8J4M0L0"/>
<dbReference type="PROSITE" id="PS50206">
    <property type="entry name" value="RHODANESE_3"/>
    <property type="match status" value="1"/>
</dbReference>
<gene>
    <name evidence="3" type="ORF">XYCOK13_00290</name>
</gene>
<dbReference type="SUPFAM" id="SSF52821">
    <property type="entry name" value="Rhodanese/Cell cycle control phosphatase"/>
    <property type="match status" value="1"/>
</dbReference>
<dbReference type="Gene3D" id="3.40.250.10">
    <property type="entry name" value="Rhodanese-like domain"/>
    <property type="match status" value="1"/>
</dbReference>
<dbReference type="InterPro" id="IPR036873">
    <property type="entry name" value="Rhodanese-like_dom_sf"/>
</dbReference>
<protein>
    <submittedName>
        <fullName evidence="3">tRNA 2-selenouridine synthase</fullName>
    </submittedName>
</protein>
<dbReference type="InterPro" id="IPR058840">
    <property type="entry name" value="AAA_SelU"/>
</dbReference>
<comment type="caution">
    <text evidence="3">The sequence shown here is derived from an EMBL/GenBank/DDBJ whole genome shotgun (WGS) entry which is preliminary data.</text>
</comment>
<dbReference type="Proteomes" id="UP000677918">
    <property type="component" value="Unassembled WGS sequence"/>
</dbReference>
<dbReference type="GO" id="GO:0043828">
    <property type="term" value="F:tRNA 2-selenouridine synthase activity"/>
    <property type="evidence" value="ECO:0007669"/>
    <property type="project" value="InterPro"/>
</dbReference>
<dbReference type="GO" id="GO:0002098">
    <property type="term" value="P:tRNA wobble uridine modification"/>
    <property type="evidence" value="ECO:0007669"/>
    <property type="project" value="InterPro"/>
</dbReference>
<dbReference type="PANTHER" id="PTHR30401:SF0">
    <property type="entry name" value="TRNA 2-SELENOURIDINE SYNTHASE"/>
    <property type="match status" value="1"/>
</dbReference>
<dbReference type="NCBIfam" id="NF008750">
    <property type="entry name" value="PRK11784.1-2"/>
    <property type="match status" value="1"/>
</dbReference>
<keyword evidence="4" id="KW-1185">Reference proteome</keyword>
<feature type="domain" description="Rhodanese" evidence="2">
    <location>
        <begin position="15"/>
        <end position="131"/>
    </location>
</feature>
<proteinExistence type="predicted"/>
<evidence type="ECO:0000313" key="4">
    <source>
        <dbReference type="Proteomes" id="UP000677918"/>
    </source>
</evidence>
<evidence type="ECO:0000256" key="1">
    <source>
        <dbReference type="ARBA" id="ARBA00023266"/>
    </source>
</evidence>
<dbReference type="Gene3D" id="3.40.50.300">
    <property type="entry name" value="P-loop containing nucleotide triphosphate hydrolases"/>
    <property type="match status" value="1"/>
</dbReference>
<dbReference type="NCBIfam" id="TIGR03167">
    <property type="entry name" value="tRNA_sel_U_synt"/>
    <property type="match status" value="1"/>
</dbReference>
<dbReference type="Pfam" id="PF26341">
    <property type="entry name" value="AAA_SelU"/>
    <property type="match status" value="1"/>
</dbReference>
<evidence type="ECO:0000313" key="3">
    <source>
        <dbReference type="EMBL" id="GIQ67205.1"/>
    </source>
</evidence>
<dbReference type="InterPro" id="IPR027417">
    <property type="entry name" value="P-loop_NTPase"/>
</dbReference>
<dbReference type="Pfam" id="PF00581">
    <property type="entry name" value="Rhodanese"/>
    <property type="match status" value="1"/>
</dbReference>
<organism evidence="3 4">
    <name type="scientific">Xylanibacillus composti</name>
    <dbReference type="NCBI Taxonomy" id="1572762"/>
    <lineage>
        <taxon>Bacteria</taxon>
        <taxon>Bacillati</taxon>
        <taxon>Bacillota</taxon>
        <taxon>Bacilli</taxon>
        <taxon>Bacillales</taxon>
        <taxon>Paenibacillaceae</taxon>
        <taxon>Xylanibacillus</taxon>
    </lineage>
</organism>
<accession>A0A8J4M0L0</accession>
<dbReference type="SMART" id="SM00450">
    <property type="entry name" value="RHOD"/>
    <property type="match status" value="1"/>
</dbReference>
<dbReference type="PANTHER" id="PTHR30401">
    <property type="entry name" value="TRNA 2-SELENOURIDINE SYNTHASE"/>
    <property type="match status" value="1"/>
</dbReference>
<name>A0A8J4M0L0_9BACL</name>
<dbReference type="InterPro" id="IPR017582">
    <property type="entry name" value="SelU"/>
</dbReference>
<dbReference type="SUPFAM" id="SSF52540">
    <property type="entry name" value="P-loop containing nucleoside triphosphate hydrolases"/>
    <property type="match status" value="1"/>
</dbReference>
<sequence>MSKEINVEQLLELQRKQQLVPIDVRSPSEYAEGTIPGSLNFPLFDDEERAEIGTLYKQESRQAAMDRGLEIVSAKLPQLIRSISQVDGQKAVFCWRGGMRSKTTATMLSLMGIEALRLTGGIREYRRWVVETLEGFVLKPQVIVLNGHTGTGKTDILLELKKRGFPVLDLEGMAGHRGSIFGQIGLQARNQKQFDAMLVHELLALNEQPYILLEGESRRIGKVVLPEFLMEKKESGLHLVLELPVEERVQSILQEYQPWKHTEEIREAFRRIKSRIHTPVAKEIEECLNAEHFERAVHLLLVHYYDPRYQHAGDQYMQAPIHMQAPNKEQALERLIGQLEKVGMRGNG</sequence>
<evidence type="ECO:0000259" key="2">
    <source>
        <dbReference type="PROSITE" id="PS50206"/>
    </source>
</evidence>
<dbReference type="RefSeq" id="WP_213409815.1">
    <property type="nucleotide sequence ID" value="NZ_BOVK01000001.1"/>
</dbReference>
<dbReference type="EMBL" id="BOVK01000001">
    <property type="protein sequence ID" value="GIQ67205.1"/>
    <property type="molecule type" value="Genomic_DNA"/>
</dbReference>
<dbReference type="InterPro" id="IPR001763">
    <property type="entry name" value="Rhodanese-like_dom"/>
</dbReference>
<reference evidence="3" key="1">
    <citation type="submission" date="2021-04" db="EMBL/GenBank/DDBJ databases">
        <title>Draft genome sequence of Xylanibacillus composti strain K13.</title>
        <authorList>
            <person name="Uke A."/>
            <person name="Chhe C."/>
            <person name="Baramee S."/>
            <person name="Kosugi A."/>
        </authorList>
    </citation>
    <scope>NUCLEOTIDE SEQUENCE</scope>
    <source>
        <strain evidence="3">K13</strain>
    </source>
</reference>
<keyword evidence="1" id="KW-0711">Selenium</keyword>